<evidence type="ECO:0000313" key="3">
    <source>
        <dbReference type="EMBL" id="GAQ93494.1"/>
    </source>
</evidence>
<reference evidence="3 4" key="1">
    <citation type="journal article" date="2014" name="Nat. Commun.">
        <title>Klebsormidium flaccidum genome reveals primary factors for plant terrestrial adaptation.</title>
        <authorList>
            <person name="Hori K."/>
            <person name="Maruyama F."/>
            <person name="Fujisawa T."/>
            <person name="Togashi T."/>
            <person name="Yamamoto N."/>
            <person name="Seo M."/>
            <person name="Sato S."/>
            <person name="Yamada T."/>
            <person name="Mori H."/>
            <person name="Tajima N."/>
            <person name="Moriyama T."/>
            <person name="Ikeuchi M."/>
            <person name="Watanabe M."/>
            <person name="Wada H."/>
            <person name="Kobayashi K."/>
            <person name="Saito M."/>
            <person name="Masuda T."/>
            <person name="Sasaki-Sekimoto Y."/>
            <person name="Mashiguchi K."/>
            <person name="Awai K."/>
            <person name="Shimojima M."/>
            <person name="Masuda S."/>
            <person name="Iwai M."/>
            <person name="Nobusawa T."/>
            <person name="Narise T."/>
            <person name="Kondo S."/>
            <person name="Saito H."/>
            <person name="Sato R."/>
            <person name="Murakawa M."/>
            <person name="Ihara Y."/>
            <person name="Oshima-Yamada Y."/>
            <person name="Ohtaka K."/>
            <person name="Satoh M."/>
            <person name="Sonobe K."/>
            <person name="Ishii M."/>
            <person name="Ohtani R."/>
            <person name="Kanamori-Sato M."/>
            <person name="Honoki R."/>
            <person name="Miyazaki D."/>
            <person name="Mochizuki H."/>
            <person name="Umetsu J."/>
            <person name="Higashi K."/>
            <person name="Shibata D."/>
            <person name="Kamiya Y."/>
            <person name="Sato N."/>
            <person name="Nakamura Y."/>
            <person name="Tabata S."/>
            <person name="Ida S."/>
            <person name="Kurokawa K."/>
            <person name="Ohta H."/>
        </authorList>
    </citation>
    <scope>NUCLEOTIDE SEQUENCE [LARGE SCALE GENOMIC DNA]</scope>
    <source>
        <strain evidence="3 4">NIES-2285</strain>
    </source>
</reference>
<proteinExistence type="predicted"/>
<sequence length="212" mass="20894">MSPRTIVALVGLLLVGAQGGEVYGARLPKQGGRNGDPQTSEDISASSRKLLQNAGSCAPDGITPNGTLCSYADGQLQFCCGVPNFVCPMVATLDALRNGTCQIFVGVPTTGTPVPTAIPIATVAPVSTASVAPVSIQTAVAPGPTSPGPLAGPSAAPGFAGAPFPGAPTADDWNGVRCSGAGPGSAPERSRAGGTDLLTLTRNAAVADEARS</sequence>
<evidence type="ECO:0000313" key="4">
    <source>
        <dbReference type="Proteomes" id="UP000054558"/>
    </source>
</evidence>
<keyword evidence="4" id="KW-1185">Reference proteome</keyword>
<accession>A0A1Y1IS48</accession>
<feature type="signal peptide" evidence="2">
    <location>
        <begin position="1"/>
        <end position="19"/>
    </location>
</feature>
<feature type="compositionally biased region" description="Low complexity" evidence="1">
    <location>
        <begin position="148"/>
        <end position="170"/>
    </location>
</feature>
<evidence type="ECO:0000256" key="1">
    <source>
        <dbReference type="SAM" id="MobiDB-lite"/>
    </source>
</evidence>
<keyword evidence="2" id="KW-0732">Signal</keyword>
<gene>
    <name evidence="3" type="ORF">KFL_015780010</name>
</gene>
<dbReference type="Proteomes" id="UP000054558">
    <property type="component" value="Unassembled WGS sequence"/>
</dbReference>
<dbReference type="EMBL" id="DF238527">
    <property type="protein sequence ID" value="GAQ93494.1"/>
    <property type="molecule type" value="Genomic_DNA"/>
</dbReference>
<name>A0A1Y1IS48_KLENI</name>
<organism evidence="3 4">
    <name type="scientific">Klebsormidium nitens</name>
    <name type="common">Green alga</name>
    <name type="synonym">Ulothrix nitens</name>
    <dbReference type="NCBI Taxonomy" id="105231"/>
    <lineage>
        <taxon>Eukaryota</taxon>
        <taxon>Viridiplantae</taxon>
        <taxon>Streptophyta</taxon>
        <taxon>Klebsormidiophyceae</taxon>
        <taxon>Klebsormidiales</taxon>
        <taxon>Klebsormidiaceae</taxon>
        <taxon>Klebsormidium</taxon>
    </lineage>
</organism>
<evidence type="ECO:0000256" key="2">
    <source>
        <dbReference type="SAM" id="SignalP"/>
    </source>
</evidence>
<dbReference type="AlphaFoldDB" id="A0A1Y1IS48"/>
<feature type="region of interest" description="Disordered" evidence="1">
    <location>
        <begin position="144"/>
        <end position="198"/>
    </location>
</feature>
<feature type="chain" id="PRO_5013322126" evidence="2">
    <location>
        <begin position="20"/>
        <end position="212"/>
    </location>
</feature>
<protein>
    <submittedName>
        <fullName evidence="3">Uncharacterized protein</fullName>
    </submittedName>
</protein>